<evidence type="ECO:0000313" key="3">
    <source>
        <dbReference type="Proteomes" id="UP000177625"/>
    </source>
</evidence>
<name>A0A1E1M9I9_RHYSE</name>
<reference evidence="3" key="1">
    <citation type="submission" date="2016-03" db="EMBL/GenBank/DDBJ databases">
        <authorList>
            <person name="Guldener U."/>
        </authorList>
    </citation>
    <scope>NUCLEOTIDE SEQUENCE [LARGE SCALE GENOMIC DNA]</scope>
</reference>
<protein>
    <submittedName>
        <fullName evidence="2">Uncharacterized protein</fullName>
    </submittedName>
</protein>
<sequence length="219" mass="23647">MAHSREAIMVSSSSRLSPILTYPSERAPMSTDEVKPQKYYGTNTGVTPLKAGTDSKPDQGQEQQQVMVKRTQSAATPSTKVDTFRTLLHSVSQIGLLVGMPLEWSRINLHSSPIHYHYPLKSKDAAAAAAAASHADLASSSDDGWMVQVSDGLPAYTCIQYEPCMLHTCMLCMHAGGVRGMPGQARPGQDRTGQDRTAAQDKTRYPEVASPVQGTSLDL</sequence>
<keyword evidence="3" id="KW-1185">Reference proteome</keyword>
<accession>A0A1E1M9I9</accession>
<organism evidence="2 3">
    <name type="scientific">Rhynchosporium secalis</name>
    <name type="common">Barley scald fungus</name>
    <dbReference type="NCBI Taxonomy" id="38038"/>
    <lineage>
        <taxon>Eukaryota</taxon>
        <taxon>Fungi</taxon>
        <taxon>Dikarya</taxon>
        <taxon>Ascomycota</taxon>
        <taxon>Pezizomycotina</taxon>
        <taxon>Leotiomycetes</taxon>
        <taxon>Helotiales</taxon>
        <taxon>Ploettnerulaceae</taxon>
        <taxon>Rhynchosporium</taxon>
    </lineage>
</organism>
<evidence type="ECO:0000256" key="1">
    <source>
        <dbReference type="SAM" id="MobiDB-lite"/>
    </source>
</evidence>
<feature type="region of interest" description="Disordered" evidence="1">
    <location>
        <begin position="21"/>
        <end position="61"/>
    </location>
</feature>
<proteinExistence type="predicted"/>
<dbReference type="EMBL" id="FJVC01000221">
    <property type="protein sequence ID" value="CZT45770.1"/>
    <property type="molecule type" value="Genomic_DNA"/>
</dbReference>
<gene>
    <name evidence="2" type="ORF">RSE6_06114</name>
</gene>
<feature type="compositionally biased region" description="Basic and acidic residues" evidence="1">
    <location>
        <begin position="188"/>
        <end position="205"/>
    </location>
</feature>
<feature type="region of interest" description="Disordered" evidence="1">
    <location>
        <begin position="182"/>
        <end position="219"/>
    </location>
</feature>
<dbReference type="AlphaFoldDB" id="A0A1E1M9I9"/>
<dbReference type="Proteomes" id="UP000177625">
    <property type="component" value="Unassembled WGS sequence"/>
</dbReference>
<evidence type="ECO:0000313" key="2">
    <source>
        <dbReference type="EMBL" id="CZT45770.1"/>
    </source>
</evidence>